<gene>
    <name evidence="6" type="ORF">R5R35_008635</name>
</gene>
<name>A0AAN9VJJ4_9ORTH</name>
<dbReference type="AlphaFoldDB" id="A0AAN9VJJ4"/>
<protein>
    <recommendedName>
        <fullName evidence="5">MYND-type domain-containing protein</fullName>
    </recommendedName>
</protein>
<feature type="domain" description="MYND-type" evidence="5">
    <location>
        <begin position="12"/>
        <end position="49"/>
    </location>
</feature>
<dbReference type="Pfam" id="PF20179">
    <property type="entry name" value="MSS51_C"/>
    <property type="match status" value="1"/>
</dbReference>
<keyword evidence="3" id="KW-0862">Zinc</keyword>
<dbReference type="PROSITE" id="PS01360">
    <property type="entry name" value="ZF_MYND_1"/>
    <property type="match status" value="2"/>
</dbReference>
<keyword evidence="7" id="KW-1185">Reference proteome</keyword>
<dbReference type="EMBL" id="JAZDUA010000442">
    <property type="protein sequence ID" value="KAK7792528.1"/>
    <property type="molecule type" value="Genomic_DNA"/>
</dbReference>
<dbReference type="Gene3D" id="6.10.140.2220">
    <property type="match status" value="1"/>
</dbReference>
<evidence type="ECO:0000313" key="7">
    <source>
        <dbReference type="Proteomes" id="UP001378592"/>
    </source>
</evidence>
<proteinExistence type="predicted"/>
<accession>A0AAN9VJJ4</accession>
<evidence type="ECO:0000256" key="4">
    <source>
        <dbReference type="PROSITE-ProRule" id="PRU00134"/>
    </source>
</evidence>
<evidence type="ECO:0000256" key="2">
    <source>
        <dbReference type="ARBA" id="ARBA00022771"/>
    </source>
</evidence>
<dbReference type="Pfam" id="PF01753">
    <property type="entry name" value="zf-MYND"/>
    <property type="match status" value="1"/>
</dbReference>
<keyword evidence="2 4" id="KW-0863">Zinc-finger</keyword>
<sequence>MTDSDVYYWGSCPVCKRNDSLKVCGRCKLIFYCSKEHQKINWRIHKDFCNSVHHMLVTWKIQSVFSNAYKCNSSIIEWNDIRTRTALFTELALGRKLIPFERQMFLFPRVCEVCKIDDQKILKNCDRCLCVSYCSDFHQTQDTQHADKCSLLKLCKKLDTSVNDLTYLSYLDEILSLHCSFTSKLENMEELFKKCSFPTEKNNVQIQKILCSELVSCPLTLLYFLQHIERQYCIKDELIVHIVGASNLECGVAKVWNIIPHWLNKVHKLHIVFIGPNVVHKENTFSSCYTNGKENKIKVELEFHKTLYHNYIQSEGHTHPQIIVAFNCGLHEYEGSSNDTWKSTLPCFFKLPDLHIIITSYTKSEAVKDRDILMSFSDKADILFDCIDNPFSSNRPHRDWDNIRSDVFFINRYASVVHVN</sequence>
<dbReference type="GO" id="GO:0008270">
    <property type="term" value="F:zinc ion binding"/>
    <property type="evidence" value="ECO:0007669"/>
    <property type="project" value="UniProtKB-KW"/>
</dbReference>
<evidence type="ECO:0000256" key="1">
    <source>
        <dbReference type="ARBA" id="ARBA00022723"/>
    </source>
</evidence>
<dbReference type="Proteomes" id="UP001378592">
    <property type="component" value="Unassembled WGS sequence"/>
</dbReference>
<comment type="caution">
    <text evidence="6">The sequence shown here is derived from an EMBL/GenBank/DDBJ whole genome shotgun (WGS) entry which is preliminary data.</text>
</comment>
<evidence type="ECO:0000259" key="5">
    <source>
        <dbReference type="PROSITE" id="PS50865"/>
    </source>
</evidence>
<dbReference type="PROSITE" id="PS50865">
    <property type="entry name" value="ZF_MYND_2"/>
    <property type="match status" value="1"/>
</dbReference>
<evidence type="ECO:0000256" key="3">
    <source>
        <dbReference type="ARBA" id="ARBA00022833"/>
    </source>
</evidence>
<organism evidence="6 7">
    <name type="scientific">Gryllus longicercus</name>
    <dbReference type="NCBI Taxonomy" id="2509291"/>
    <lineage>
        <taxon>Eukaryota</taxon>
        <taxon>Metazoa</taxon>
        <taxon>Ecdysozoa</taxon>
        <taxon>Arthropoda</taxon>
        <taxon>Hexapoda</taxon>
        <taxon>Insecta</taxon>
        <taxon>Pterygota</taxon>
        <taxon>Neoptera</taxon>
        <taxon>Polyneoptera</taxon>
        <taxon>Orthoptera</taxon>
        <taxon>Ensifera</taxon>
        <taxon>Gryllidea</taxon>
        <taxon>Grylloidea</taxon>
        <taxon>Gryllidae</taxon>
        <taxon>Gryllinae</taxon>
        <taxon>Gryllus</taxon>
    </lineage>
</organism>
<reference evidence="6 7" key="1">
    <citation type="submission" date="2024-03" db="EMBL/GenBank/DDBJ databases">
        <title>The genome assembly and annotation of the cricket Gryllus longicercus Weissman &amp; Gray.</title>
        <authorList>
            <person name="Szrajer S."/>
            <person name="Gray D."/>
            <person name="Ylla G."/>
        </authorList>
    </citation>
    <scope>NUCLEOTIDE SEQUENCE [LARGE SCALE GENOMIC DNA]</scope>
    <source>
        <strain evidence="6">DAG 2021-001</strain>
        <tissue evidence="6">Whole body minus gut</tissue>
    </source>
</reference>
<dbReference type="SUPFAM" id="SSF144232">
    <property type="entry name" value="HIT/MYND zinc finger-like"/>
    <property type="match status" value="1"/>
</dbReference>
<dbReference type="InterPro" id="IPR046824">
    <property type="entry name" value="Mss51-like_C"/>
</dbReference>
<evidence type="ECO:0000313" key="6">
    <source>
        <dbReference type="EMBL" id="KAK7792528.1"/>
    </source>
</evidence>
<dbReference type="PANTHER" id="PTHR28069:SF2">
    <property type="entry name" value="GH20023P"/>
    <property type="match status" value="1"/>
</dbReference>
<keyword evidence="1" id="KW-0479">Metal-binding</keyword>
<dbReference type="InterPro" id="IPR002893">
    <property type="entry name" value="Znf_MYND"/>
</dbReference>
<dbReference type="PANTHER" id="PTHR28069">
    <property type="entry name" value="GH20023P"/>
    <property type="match status" value="1"/>
</dbReference>